<evidence type="ECO:0000313" key="1">
    <source>
        <dbReference type="EMBL" id="KAG5554471.1"/>
    </source>
</evidence>
<dbReference type="Gene3D" id="3.40.50.670">
    <property type="match status" value="1"/>
</dbReference>
<reference evidence="1" key="1">
    <citation type="submission" date="2020-08" db="EMBL/GenBank/DDBJ databases">
        <title>Plant Genome Project.</title>
        <authorList>
            <person name="Zhang R.-G."/>
        </authorList>
    </citation>
    <scope>NUCLEOTIDE SEQUENCE</scope>
    <source>
        <strain evidence="1">WSP0</strain>
        <tissue evidence="1">Leaf</tissue>
    </source>
</reference>
<accession>A0AAV6KQM6</accession>
<organism evidence="1 2">
    <name type="scientific">Rhododendron griersonianum</name>
    <dbReference type="NCBI Taxonomy" id="479676"/>
    <lineage>
        <taxon>Eukaryota</taxon>
        <taxon>Viridiplantae</taxon>
        <taxon>Streptophyta</taxon>
        <taxon>Embryophyta</taxon>
        <taxon>Tracheophyta</taxon>
        <taxon>Spermatophyta</taxon>
        <taxon>Magnoliopsida</taxon>
        <taxon>eudicotyledons</taxon>
        <taxon>Gunneridae</taxon>
        <taxon>Pentapetalae</taxon>
        <taxon>asterids</taxon>
        <taxon>Ericales</taxon>
        <taxon>Ericaceae</taxon>
        <taxon>Ericoideae</taxon>
        <taxon>Rhodoreae</taxon>
        <taxon>Rhododendron</taxon>
    </lineage>
</organism>
<proteinExistence type="predicted"/>
<comment type="caution">
    <text evidence="1">The sequence shown here is derived from an EMBL/GenBank/DDBJ whole genome shotgun (WGS) entry which is preliminary data.</text>
</comment>
<dbReference type="InterPro" id="IPR013759">
    <property type="entry name" value="Topo_IIA_B_C"/>
</dbReference>
<dbReference type="GO" id="GO:0003677">
    <property type="term" value="F:DNA binding"/>
    <property type="evidence" value="ECO:0007669"/>
    <property type="project" value="InterPro"/>
</dbReference>
<name>A0AAV6KQM6_9ERIC</name>
<dbReference type="GO" id="GO:0005524">
    <property type="term" value="F:ATP binding"/>
    <property type="evidence" value="ECO:0007669"/>
    <property type="project" value="InterPro"/>
</dbReference>
<evidence type="ECO:0000313" key="2">
    <source>
        <dbReference type="Proteomes" id="UP000823749"/>
    </source>
</evidence>
<protein>
    <submittedName>
        <fullName evidence="1">Uncharacterized protein</fullName>
    </submittedName>
</protein>
<gene>
    <name evidence="1" type="ORF">RHGRI_012118</name>
</gene>
<dbReference type="Proteomes" id="UP000823749">
    <property type="component" value="Chromosome 4"/>
</dbReference>
<dbReference type="EMBL" id="JACTNZ010000004">
    <property type="protein sequence ID" value="KAG5554471.1"/>
    <property type="molecule type" value="Genomic_DNA"/>
</dbReference>
<sequence>MILKATTKTSFGKMNKMGKQLSLPSARRNLKQERIGSDTLRFEPGTYLNQKEKLIKYSDFVYKELILFSMADLQQSIPSITSGTRRRHRADDQMLKLWGTAEAKTLRALRKKKKSVGHQFEDVKQKSVHLPSSESEVEKELGVDVDKPVGHQFEDAEQKREHHPSSVFRVRSGKAMAVARVWQMVVNSQKRIQSSNVAEAFAL</sequence>
<dbReference type="AlphaFoldDB" id="A0AAV6KQM6"/>
<dbReference type="GO" id="GO:0003918">
    <property type="term" value="F:DNA topoisomerase type II (double strand cut, ATP-hydrolyzing) activity"/>
    <property type="evidence" value="ECO:0007669"/>
    <property type="project" value="InterPro"/>
</dbReference>
<keyword evidence="2" id="KW-1185">Reference proteome</keyword>
<dbReference type="GO" id="GO:0006265">
    <property type="term" value="P:DNA topological change"/>
    <property type="evidence" value="ECO:0007669"/>
    <property type="project" value="InterPro"/>
</dbReference>